<dbReference type="PROSITE" id="PS50853">
    <property type="entry name" value="FN3"/>
    <property type="match status" value="5"/>
</dbReference>
<reference evidence="6" key="1">
    <citation type="submission" date="2025-08" db="UniProtKB">
        <authorList>
            <consortium name="Ensembl"/>
        </authorList>
    </citation>
    <scope>IDENTIFICATION</scope>
</reference>
<dbReference type="FunFam" id="2.60.40.10:FF:000029">
    <property type="entry name" value="Myomesin 1"/>
    <property type="match status" value="3"/>
</dbReference>
<feature type="domain" description="Fibronectin type-III" evidence="5">
    <location>
        <begin position="287"/>
        <end position="382"/>
    </location>
</feature>
<proteinExistence type="predicted"/>
<dbReference type="SMART" id="SM00409">
    <property type="entry name" value="IG"/>
    <property type="match status" value="3"/>
</dbReference>
<dbReference type="OMA" id="VTNTNKD"/>
<dbReference type="SMART" id="SM00408">
    <property type="entry name" value="IGc2"/>
    <property type="match status" value="1"/>
</dbReference>
<keyword evidence="7" id="KW-1185">Reference proteome</keyword>
<dbReference type="FunFam" id="2.60.40.10:FF:000107">
    <property type="entry name" value="Myosin, light chain kinase a"/>
    <property type="match status" value="1"/>
</dbReference>
<keyword evidence="2" id="KW-0393">Immunoglobulin domain</keyword>
<sequence>NETLAADEEYHRDKWTLFGNEAETVEIAVIKNQRLLRTRVDKLALRKEVKIQLCAHMKYLERLRQKAPDFAVPLRAHTVWENMTVVLSCVVQGYPPPKLEQEVQFVNTFPPTWVTEGNNLILQCTFISALLPSQLGSFLHGCSLVTSLLSSPPPPLLSPLHPADASAAVLGGPASPLAVQVSDVNKDYVFLTWHPPSADGSSPVEVNQGEWVRCNVHVHKMCHYPVFGLKEGTLYQFRVRAVNKAGAGRPSKATDPVLTGDPLEHTRRQTITVTKDELEGQVKAPFPPTNVHACEVSDTYVVLSWDEPEPRGREPLSFYVERSLAGKSSWTLASLDMVVNSPRFPVFDLVKGKQYCFRVRAINKYGVSDPSEPSEPVSLGKPQAVPAPPHSVIATRDTDTSVLLQWQEPKDKDEILGYYMYYSEGGKQDWTTVNNKPVTDTRFIVHGLKTRKEYVFRVKSVSLAGNSDYSMESQPIWVKSAIHAPSAPSAIDLLLCTGSEMVLGWRAPAHNGGAPVRGYYLDQRELGMEVWREVNVKPAKERLFKVSVCNLNSGYFYQFRVFAANKVGVGKPSEASKAFLCEKWTMPEPGCPYDLQIREVRNDSLVLLWAAPLYEGESPVAGYLLEISQGDQSDDWTAWNEKPICDTHYKVSGLLAGQTYRLRVLAVNEAGAGRPSLPTEPVTAQTQPGTTNIEIGVDDDGFIFLGYEAELDDEAESLWRKNYSDPINPERAHEETTKNEELSWQIRNPLIALKSGWQVEVSEEGDVRLWLQTESLSDSAELRLIFNDREISSTPINFNKASGLVEILFDQLSPEDEGSYTAQLRDGRAKNQLTLVFVDQSKSLSVSVTGPYFQDFLSWSVDEDCELIIKCKVHFYISQSRFCAICNNRKKKMCVILRDHKCFLFITYEIISFIGKEAGSYRAVVSDKRGEDVSTLELVGDGETWPLHAMSASPLRIESTAEGFKLYCSLKYYISYLKTSWHLKDKKINQDARMKTGSSMQKVWLEILNPTEKDKGKYTLEMFDGSETHSRYLELSGQVFDDALLEHQRLNYCRPVFFPDRAKVTKGLPDAVAIMEGKSLCLTCFIDGQPAPEISWLRNDREIVNQNQFTITKEPKCSTITINNVIMENSGKYSIVVRNQYGSETVDVTVSVYKSGEKPPLQNM</sequence>
<feature type="compositionally biased region" description="Low complexity" evidence="3">
    <location>
        <begin position="368"/>
        <end position="378"/>
    </location>
</feature>
<feature type="domain" description="Fibronectin type-III" evidence="5">
    <location>
        <begin position="591"/>
        <end position="689"/>
    </location>
</feature>
<name>A0A3Q3XKL9_MOLML</name>
<evidence type="ECO:0000256" key="2">
    <source>
        <dbReference type="ARBA" id="ARBA00023319"/>
    </source>
</evidence>
<dbReference type="SMART" id="SM00060">
    <property type="entry name" value="FN3"/>
    <property type="match status" value="5"/>
</dbReference>
<feature type="domain" description="Fibronectin type-III" evidence="5">
    <location>
        <begin position="487"/>
        <end position="588"/>
    </location>
</feature>
<feature type="domain" description="Fibronectin type-III" evidence="5">
    <location>
        <begin position="175"/>
        <end position="262"/>
    </location>
</feature>
<evidence type="ECO:0000313" key="7">
    <source>
        <dbReference type="Proteomes" id="UP000261620"/>
    </source>
</evidence>
<keyword evidence="1" id="KW-0677">Repeat</keyword>
<evidence type="ECO:0000259" key="4">
    <source>
        <dbReference type="PROSITE" id="PS50835"/>
    </source>
</evidence>
<dbReference type="GO" id="GO:0031430">
    <property type="term" value="C:M band"/>
    <property type="evidence" value="ECO:0007669"/>
    <property type="project" value="TreeGrafter"/>
</dbReference>
<evidence type="ECO:0000313" key="6">
    <source>
        <dbReference type="Ensembl" id="ENSMMOP00000024311.1"/>
    </source>
</evidence>
<dbReference type="PRINTS" id="PR00014">
    <property type="entry name" value="FNTYPEIII"/>
</dbReference>
<dbReference type="PROSITE" id="PS50835">
    <property type="entry name" value="IG_LIKE"/>
    <property type="match status" value="1"/>
</dbReference>
<dbReference type="Pfam" id="PF07679">
    <property type="entry name" value="I-set"/>
    <property type="match status" value="1"/>
</dbReference>
<evidence type="ECO:0000256" key="3">
    <source>
        <dbReference type="SAM" id="MobiDB-lite"/>
    </source>
</evidence>
<dbReference type="AlphaFoldDB" id="A0A3Q3XKL9"/>
<reference evidence="6" key="2">
    <citation type="submission" date="2025-09" db="UniProtKB">
        <authorList>
            <consortium name="Ensembl"/>
        </authorList>
    </citation>
    <scope>IDENTIFICATION</scope>
</reference>
<dbReference type="CDD" id="cd00063">
    <property type="entry name" value="FN3"/>
    <property type="match status" value="5"/>
</dbReference>
<dbReference type="InterPro" id="IPR003598">
    <property type="entry name" value="Ig_sub2"/>
</dbReference>
<dbReference type="Proteomes" id="UP000261620">
    <property type="component" value="Unplaced"/>
</dbReference>
<dbReference type="InterPro" id="IPR013098">
    <property type="entry name" value="Ig_I-set"/>
</dbReference>
<dbReference type="InterPro" id="IPR050964">
    <property type="entry name" value="Striated_Muscle_Regulatory"/>
</dbReference>
<evidence type="ECO:0000256" key="1">
    <source>
        <dbReference type="ARBA" id="ARBA00022737"/>
    </source>
</evidence>
<dbReference type="GO" id="GO:0045214">
    <property type="term" value="P:sarcomere organization"/>
    <property type="evidence" value="ECO:0007669"/>
    <property type="project" value="TreeGrafter"/>
</dbReference>
<evidence type="ECO:0000259" key="5">
    <source>
        <dbReference type="PROSITE" id="PS50853"/>
    </source>
</evidence>
<dbReference type="InterPro" id="IPR036179">
    <property type="entry name" value="Ig-like_dom_sf"/>
</dbReference>
<dbReference type="Ensembl" id="ENSMMOT00000024720.1">
    <property type="protein sequence ID" value="ENSMMOP00000024311.1"/>
    <property type="gene ID" value="ENSMMOG00000018495.1"/>
</dbReference>
<dbReference type="Gene3D" id="2.60.40.10">
    <property type="entry name" value="Immunoglobulins"/>
    <property type="match status" value="8"/>
</dbReference>
<dbReference type="InterPro" id="IPR007110">
    <property type="entry name" value="Ig-like_dom"/>
</dbReference>
<feature type="domain" description="Fibronectin type-III" evidence="5">
    <location>
        <begin position="388"/>
        <end position="481"/>
    </location>
</feature>
<dbReference type="PANTHER" id="PTHR13817:SF89">
    <property type="entry name" value="MYOMESIN-3"/>
    <property type="match status" value="1"/>
</dbReference>
<dbReference type="Pfam" id="PF00041">
    <property type="entry name" value="fn3"/>
    <property type="match status" value="5"/>
</dbReference>
<dbReference type="PANTHER" id="PTHR13817">
    <property type="entry name" value="TITIN"/>
    <property type="match status" value="1"/>
</dbReference>
<accession>A0A3Q3XKL9</accession>
<feature type="domain" description="Ig-like" evidence="4">
    <location>
        <begin position="1059"/>
        <end position="1151"/>
    </location>
</feature>
<dbReference type="STRING" id="94237.ENSMMOP00000024311"/>
<dbReference type="InterPro" id="IPR003961">
    <property type="entry name" value="FN3_dom"/>
</dbReference>
<protein>
    <submittedName>
        <fullName evidence="6">Uncharacterized protein</fullName>
    </submittedName>
</protein>
<organism evidence="6 7">
    <name type="scientific">Mola mola</name>
    <name type="common">Ocean sunfish</name>
    <name type="synonym">Tetraodon mola</name>
    <dbReference type="NCBI Taxonomy" id="94237"/>
    <lineage>
        <taxon>Eukaryota</taxon>
        <taxon>Metazoa</taxon>
        <taxon>Chordata</taxon>
        <taxon>Craniata</taxon>
        <taxon>Vertebrata</taxon>
        <taxon>Euteleostomi</taxon>
        <taxon>Actinopterygii</taxon>
        <taxon>Neopterygii</taxon>
        <taxon>Teleostei</taxon>
        <taxon>Neoteleostei</taxon>
        <taxon>Acanthomorphata</taxon>
        <taxon>Eupercaria</taxon>
        <taxon>Tetraodontiformes</taxon>
        <taxon>Molidae</taxon>
        <taxon>Mola</taxon>
    </lineage>
</organism>
<dbReference type="InterPro" id="IPR013783">
    <property type="entry name" value="Ig-like_fold"/>
</dbReference>
<dbReference type="InterPro" id="IPR036116">
    <property type="entry name" value="FN3_sf"/>
</dbReference>
<dbReference type="GO" id="GO:0003007">
    <property type="term" value="P:heart morphogenesis"/>
    <property type="evidence" value="ECO:0007669"/>
    <property type="project" value="UniProtKB-ARBA"/>
</dbReference>
<dbReference type="InterPro" id="IPR003599">
    <property type="entry name" value="Ig_sub"/>
</dbReference>
<dbReference type="GO" id="GO:0055013">
    <property type="term" value="P:cardiac muscle cell development"/>
    <property type="evidence" value="ECO:0007669"/>
    <property type="project" value="UniProtKB-ARBA"/>
</dbReference>
<dbReference type="SUPFAM" id="SSF48726">
    <property type="entry name" value="Immunoglobulin"/>
    <property type="match status" value="2"/>
</dbReference>
<dbReference type="FunFam" id="2.60.40.10:FF:000233">
    <property type="entry name" value="Myomesin 1"/>
    <property type="match status" value="1"/>
</dbReference>
<feature type="region of interest" description="Disordered" evidence="3">
    <location>
        <begin position="368"/>
        <end position="392"/>
    </location>
</feature>
<dbReference type="SUPFAM" id="SSF49265">
    <property type="entry name" value="Fibronectin type III"/>
    <property type="match status" value="3"/>
</dbReference>